<dbReference type="SUPFAM" id="SSF54791">
    <property type="entry name" value="Eukaryotic type KH-domain (KH-domain type I)"/>
    <property type="match status" value="13"/>
</dbReference>
<dbReference type="InterPro" id="IPR004088">
    <property type="entry name" value="KH_dom_type_1"/>
</dbReference>
<feature type="domain" description="K Homology" evidence="8">
    <location>
        <begin position="790"/>
        <end position="859"/>
    </location>
</feature>
<name>A0A1X7UUB6_AMPQE</name>
<dbReference type="InParanoid" id="A0A1X7UUB6"/>
<feature type="coiled-coil region" evidence="6">
    <location>
        <begin position="1004"/>
        <end position="1043"/>
    </location>
</feature>
<feature type="region of interest" description="Disordered" evidence="7">
    <location>
        <begin position="1206"/>
        <end position="1248"/>
    </location>
</feature>
<dbReference type="KEGG" id="aqu:100632074"/>
<keyword evidence="3" id="KW-0677">Repeat</keyword>
<comment type="subcellular location">
    <subcellularLocation>
        <location evidence="1">Cytoplasm</location>
    </subcellularLocation>
</comment>
<dbReference type="CDD" id="cd22408">
    <property type="entry name" value="KH-I_Vigilin_rpt4"/>
    <property type="match status" value="1"/>
</dbReference>
<dbReference type="Proteomes" id="UP000007879">
    <property type="component" value="Unassembled WGS sequence"/>
</dbReference>
<feature type="domain" description="K Homology" evidence="8">
    <location>
        <begin position="496"/>
        <end position="565"/>
    </location>
</feature>
<accession>A0A1X7UUB6</accession>
<dbReference type="CDD" id="cd22410">
    <property type="entry name" value="KH-I_Vigilin_rpt7"/>
    <property type="match status" value="1"/>
</dbReference>
<gene>
    <name evidence="9" type="primary">100632074</name>
</gene>
<reference evidence="9" key="2">
    <citation type="submission" date="2017-05" db="UniProtKB">
        <authorList>
            <consortium name="EnsemblMetazoa"/>
        </authorList>
    </citation>
    <scope>IDENTIFICATION</scope>
</reference>
<evidence type="ECO:0000313" key="9">
    <source>
        <dbReference type="EnsemblMetazoa" id="Aqu2.1.31575_001"/>
    </source>
</evidence>
<feature type="domain" description="K Homology" evidence="8">
    <location>
        <begin position="570"/>
        <end position="638"/>
    </location>
</feature>
<evidence type="ECO:0000256" key="6">
    <source>
        <dbReference type="SAM" id="Coils"/>
    </source>
</evidence>
<dbReference type="CDD" id="cd22405">
    <property type="entry name" value="KH-I_Vigilin_rpt1"/>
    <property type="match status" value="1"/>
</dbReference>
<dbReference type="CDD" id="cd22417">
    <property type="entry name" value="KH-I_Vigilin_rpt14"/>
    <property type="match status" value="1"/>
</dbReference>
<feature type="domain" description="K Homology" evidence="8">
    <location>
        <begin position="354"/>
        <end position="419"/>
    </location>
</feature>
<dbReference type="Pfam" id="PF24668">
    <property type="entry name" value="KH_Vigilin"/>
    <property type="match status" value="1"/>
</dbReference>
<feature type="domain" description="K Homology" evidence="8">
    <location>
        <begin position="953"/>
        <end position="1019"/>
    </location>
</feature>
<feature type="domain" description="K Homology" evidence="8">
    <location>
        <begin position="62"/>
        <end position="139"/>
    </location>
</feature>
<feature type="domain" description="K Homology" evidence="8">
    <location>
        <begin position="424"/>
        <end position="492"/>
    </location>
</feature>
<dbReference type="CDD" id="cd22416">
    <property type="entry name" value="KH-I_Vigilin_rpt13"/>
    <property type="match status" value="1"/>
</dbReference>
<dbReference type="STRING" id="400682.A0A1X7UUB6"/>
<dbReference type="CDD" id="cd22407">
    <property type="entry name" value="KH-I_Vigilin_rpt3"/>
    <property type="match status" value="1"/>
</dbReference>
<feature type="domain" description="K Homology" evidence="8">
    <location>
        <begin position="1031"/>
        <end position="1100"/>
    </location>
</feature>
<dbReference type="InterPro" id="IPR036612">
    <property type="entry name" value="KH_dom_type_1_sf"/>
</dbReference>
<evidence type="ECO:0000256" key="2">
    <source>
        <dbReference type="ARBA" id="ARBA00022490"/>
    </source>
</evidence>
<dbReference type="CDD" id="cd22414">
    <property type="entry name" value="KH-I_Vigilin_rpt11"/>
    <property type="match status" value="1"/>
</dbReference>
<feature type="domain" description="K Homology" evidence="8">
    <location>
        <begin position="642"/>
        <end position="711"/>
    </location>
</feature>
<sequence length="1248" mass="137720">MENGEVSTYAEAFPPLGGGGAAIKPTAGPVGHSHSSKPAGGKGPTSSWGPPGGAPMKSIPTSTVTQIISVPVEERRYKSSDPSFGGGDSQQAAVVRDIMSKTGCTIEMNQAKDMSLSIMITGRPSSVKEAHRLIMSELHTKYNVELRVPKQHHGMLLGKQASNIKQLEQSTNTKISVPRQEDSSETVRITGNKEGVEVARQRLMSFTEDLSKQGKEILTIESEFHPFICGPNNSHLSSIQEATGVRVNVPPFSSGKSDINISGEKEGVAQAAASVKQLYQAAKRNYTTVSVEVRKTQHRYVIGPKGQGVQEILEKTGVYVDVPMLGSEDATITLRGPQHKMGEALTLVYSKANSIVNEEVSAPSWLHRFIIGRGGENIKNITQDLHVTVNFPKEGDIIVIEGPPDEVQSAKESLENFTEGLMATMEFVEVHIDQKYHPHIIGKKGANVNKIKVETCTSITIPSDKQKSDVIRIEGDPQGVAAAKKMILEMATKLANELTVSVDIDQKWHKLVIGANGENMRELRDRFPGVHVAFPEQGLRSNKVTLRGPTDEVNNCAAYLGKKAKDIADSNYKSEVKIFKKFHGSIIGRGGATLKRIREETNTKIDMPKEGSDSDVILITGRKENVEKAKRQLQDIEKQMALVVDVTIKIPHKQHNAIIGPRGKLIRSIMEECGGIRIQFPSSDSTSDEVQLHGPKEDVNKAKAMLLEMAAQHAIENYTEELTCSHEYHKFLIGKGGSKIRKIRSQFSARVLFPQKGSGDDSSIVTIIGTKENVTAVKEHLSKLIKDLDNVTEDEVMVDSKYHRHFVQRRGQLIHEISDENGGVMITFPRAGTSSDKVTIKGAKQCVEGAKQAIAEVIEELEAQVTVECSIPHKKHRSILGPKGSNVQAVTQEYNVTIKFPDKQQQQHQQQDGDKDDEGGMASDSDPRDIILISGRQENCDNAKKALLDLIPVTIYISVPIEYHRYIVGTRGQDIRSLADKYHVQVEVPRPELQDDRISIYGTAQNCEEAKHVLENRVLELEAEKEERELRSYTEVIKVAQKHHPNIIGRRGATINKIRDDNGVRIQMPEKDHAKSDEITIIGYEHQVHSAKEAILRIVRELEEQITDELDIDHRVHSRLIGAKGKAVAKVMENFNVTIRFPKDKTGSVVTVTGLEENVEDAKEHLLLLAEEYMQDVIEKQEEQDLLNQYTRRTAKPLEDTAKGSRTGYVVKGAPWSGSEGDEFPAIGGPANTSKAPTWGPSSLGPKL</sequence>
<keyword evidence="6" id="KW-0175">Coiled coil</keyword>
<dbReference type="InterPro" id="IPR004087">
    <property type="entry name" value="KH_dom"/>
</dbReference>
<evidence type="ECO:0000256" key="5">
    <source>
        <dbReference type="PROSITE-ProRule" id="PRU00117"/>
    </source>
</evidence>
<dbReference type="PANTHER" id="PTHR10627:SF31">
    <property type="entry name" value="DODECA-SATELLITE-BINDING PROTEIN 1, ISOFORM A"/>
    <property type="match status" value="1"/>
</dbReference>
<dbReference type="CDD" id="cd22411">
    <property type="entry name" value="KH-I_Vigilin_rpt8"/>
    <property type="match status" value="1"/>
</dbReference>
<dbReference type="CDD" id="cd22418">
    <property type="entry name" value="KH-I_Vigilin_rpt15"/>
    <property type="match status" value="1"/>
</dbReference>
<dbReference type="EnsemblMetazoa" id="Aqu2.1.31575_001">
    <property type="protein sequence ID" value="Aqu2.1.31575_001"/>
    <property type="gene ID" value="Aqu2.1.31575"/>
</dbReference>
<dbReference type="CDD" id="cd22412">
    <property type="entry name" value="KH-I_Vigilin_rpt9"/>
    <property type="match status" value="1"/>
</dbReference>
<evidence type="ECO:0000256" key="3">
    <source>
        <dbReference type="ARBA" id="ARBA00022737"/>
    </source>
</evidence>
<protein>
    <recommendedName>
        <fullName evidence="8">K Homology domain-containing protein</fullName>
    </recommendedName>
</protein>
<evidence type="ECO:0000259" key="8">
    <source>
        <dbReference type="SMART" id="SM00322"/>
    </source>
</evidence>
<keyword evidence="2" id="KW-0963">Cytoplasm</keyword>
<evidence type="ECO:0000256" key="7">
    <source>
        <dbReference type="SAM" id="MobiDB-lite"/>
    </source>
</evidence>
<proteinExistence type="predicted"/>
<feature type="region of interest" description="Disordered" evidence="7">
    <location>
        <begin position="900"/>
        <end position="927"/>
    </location>
</feature>
<reference evidence="10" key="1">
    <citation type="journal article" date="2010" name="Nature">
        <title>The Amphimedon queenslandica genome and the evolution of animal complexity.</title>
        <authorList>
            <person name="Srivastava M."/>
            <person name="Simakov O."/>
            <person name="Chapman J."/>
            <person name="Fahey B."/>
            <person name="Gauthier M.E."/>
            <person name="Mitros T."/>
            <person name="Richards G.S."/>
            <person name="Conaco C."/>
            <person name="Dacre M."/>
            <person name="Hellsten U."/>
            <person name="Larroux C."/>
            <person name="Putnam N.H."/>
            <person name="Stanke M."/>
            <person name="Adamska M."/>
            <person name="Darling A."/>
            <person name="Degnan S.M."/>
            <person name="Oakley T.H."/>
            <person name="Plachetzki D.C."/>
            <person name="Zhai Y."/>
            <person name="Adamski M."/>
            <person name="Calcino A."/>
            <person name="Cummins S.F."/>
            <person name="Goodstein D.M."/>
            <person name="Harris C."/>
            <person name="Jackson D.J."/>
            <person name="Leys S.P."/>
            <person name="Shu S."/>
            <person name="Woodcroft B.J."/>
            <person name="Vervoort M."/>
            <person name="Kosik K.S."/>
            <person name="Manning G."/>
            <person name="Degnan B.M."/>
            <person name="Rokhsar D.S."/>
        </authorList>
    </citation>
    <scope>NUCLEOTIDE SEQUENCE [LARGE SCALE GENOMIC DNA]</scope>
</reference>
<feature type="domain" description="K Homology" evidence="8">
    <location>
        <begin position="285"/>
        <end position="353"/>
    </location>
</feature>
<dbReference type="GO" id="GO:0003729">
    <property type="term" value="F:mRNA binding"/>
    <property type="evidence" value="ECO:0007669"/>
    <property type="project" value="TreeGrafter"/>
</dbReference>
<dbReference type="InterPro" id="IPR057778">
    <property type="entry name" value="KH_Vigilin_N"/>
</dbReference>
<feature type="domain" description="K Homology" evidence="8">
    <location>
        <begin position="1104"/>
        <end position="1171"/>
    </location>
</feature>
<dbReference type="Pfam" id="PF00013">
    <property type="entry name" value="KH_1"/>
    <property type="match status" value="14"/>
</dbReference>
<dbReference type="AlphaFoldDB" id="A0A1X7UUB6"/>
<dbReference type="CDD" id="cd22413">
    <property type="entry name" value="KH-I_Vigilin_rpt10"/>
    <property type="match status" value="1"/>
</dbReference>
<dbReference type="OrthoDB" id="10027144at2759"/>
<evidence type="ECO:0000313" key="10">
    <source>
        <dbReference type="Proteomes" id="UP000007879"/>
    </source>
</evidence>
<feature type="coiled-coil region" evidence="6">
    <location>
        <begin position="619"/>
        <end position="646"/>
    </location>
</feature>
<organism evidence="9">
    <name type="scientific">Amphimedon queenslandica</name>
    <name type="common">Sponge</name>
    <dbReference type="NCBI Taxonomy" id="400682"/>
    <lineage>
        <taxon>Eukaryota</taxon>
        <taxon>Metazoa</taxon>
        <taxon>Porifera</taxon>
        <taxon>Demospongiae</taxon>
        <taxon>Heteroscleromorpha</taxon>
        <taxon>Haplosclerida</taxon>
        <taxon>Niphatidae</taxon>
        <taxon>Amphimedon</taxon>
    </lineage>
</organism>
<feature type="domain" description="K Homology" evidence="8">
    <location>
        <begin position="716"/>
        <end position="786"/>
    </location>
</feature>
<feature type="domain" description="K Homology" evidence="8">
    <location>
        <begin position="212"/>
        <end position="280"/>
    </location>
</feature>
<evidence type="ECO:0000256" key="4">
    <source>
        <dbReference type="ARBA" id="ARBA00022884"/>
    </source>
</evidence>
<dbReference type="EnsemblMetazoa" id="XM_019996578.1">
    <property type="protein sequence ID" value="XP_019852137.1"/>
    <property type="gene ID" value="LOC100632074"/>
</dbReference>
<feature type="domain" description="K Homology" evidence="8">
    <location>
        <begin position="863"/>
        <end position="952"/>
    </location>
</feature>
<feature type="region of interest" description="Disordered" evidence="7">
    <location>
        <begin position="12"/>
        <end position="61"/>
    </location>
</feature>
<dbReference type="Gene3D" id="3.30.1370.10">
    <property type="entry name" value="K Homology domain, type 1"/>
    <property type="match status" value="15"/>
</dbReference>
<dbReference type="FunCoup" id="A0A1X7UUB6">
    <property type="interactions" value="731"/>
</dbReference>
<dbReference type="eggNOG" id="KOG2208">
    <property type="taxonomic scope" value="Eukaryota"/>
</dbReference>
<keyword evidence="4 5" id="KW-0694">RNA-binding</keyword>
<evidence type="ECO:0000256" key="1">
    <source>
        <dbReference type="ARBA" id="ARBA00004496"/>
    </source>
</evidence>
<feature type="domain" description="K Homology" evidence="8">
    <location>
        <begin position="140"/>
        <end position="208"/>
    </location>
</feature>
<dbReference type="CDD" id="cd02394">
    <property type="entry name" value="KH-I_Vigilin_rpt6"/>
    <property type="match status" value="1"/>
</dbReference>
<dbReference type="CDD" id="cd22409">
    <property type="entry name" value="KH-I_Vigilin_rpt5"/>
    <property type="match status" value="1"/>
</dbReference>
<dbReference type="SMART" id="SM00322">
    <property type="entry name" value="KH"/>
    <property type="match status" value="15"/>
</dbReference>
<dbReference type="PROSITE" id="PS50084">
    <property type="entry name" value="KH_TYPE_1"/>
    <property type="match status" value="14"/>
</dbReference>
<dbReference type="CDD" id="cd22406">
    <property type="entry name" value="KH-I_Vigilin_rpt2"/>
    <property type="match status" value="1"/>
</dbReference>
<keyword evidence="10" id="KW-1185">Reference proteome</keyword>
<dbReference type="PANTHER" id="PTHR10627">
    <property type="entry name" value="SCP160"/>
    <property type="match status" value="1"/>
</dbReference>